<dbReference type="PROSITE" id="PS51925">
    <property type="entry name" value="SWIB_MDM2"/>
    <property type="match status" value="1"/>
</dbReference>
<dbReference type="Gene3D" id="2.30.40.10">
    <property type="entry name" value="Urease, subunit C, domain 1"/>
    <property type="match status" value="1"/>
</dbReference>
<feature type="compositionally biased region" description="Basic and acidic residues" evidence="1">
    <location>
        <begin position="1524"/>
        <end position="1536"/>
    </location>
</feature>
<feature type="region of interest" description="Disordered" evidence="1">
    <location>
        <begin position="158"/>
        <end position="202"/>
    </location>
</feature>
<dbReference type="Gene3D" id="3.20.20.140">
    <property type="entry name" value="Metal-dependent hydrolases"/>
    <property type="match status" value="1"/>
</dbReference>
<feature type="domain" description="DM2" evidence="2">
    <location>
        <begin position="274"/>
        <end position="352"/>
    </location>
</feature>
<dbReference type="SMART" id="SM00151">
    <property type="entry name" value="SWIB"/>
    <property type="match status" value="1"/>
</dbReference>
<evidence type="ECO:0000313" key="3">
    <source>
        <dbReference type="EMBL" id="KAE9970705.1"/>
    </source>
</evidence>
<feature type="compositionally biased region" description="Polar residues" evidence="1">
    <location>
        <begin position="27"/>
        <end position="39"/>
    </location>
</feature>
<dbReference type="InterPro" id="IPR011059">
    <property type="entry name" value="Metal-dep_hydrolase_composite"/>
</dbReference>
<evidence type="ECO:0000256" key="1">
    <source>
        <dbReference type="SAM" id="MobiDB-lite"/>
    </source>
</evidence>
<dbReference type="Proteomes" id="UP000433883">
    <property type="component" value="Unassembled WGS sequence"/>
</dbReference>
<dbReference type="InterPro" id="IPR003121">
    <property type="entry name" value="SWIB_MDM2_domain"/>
</dbReference>
<dbReference type="SUPFAM" id="SSF51556">
    <property type="entry name" value="Metallo-dependent hydrolases"/>
    <property type="match status" value="1"/>
</dbReference>
<feature type="compositionally biased region" description="Basic residues" evidence="1">
    <location>
        <begin position="1623"/>
        <end position="1642"/>
    </location>
</feature>
<dbReference type="SUPFAM" id="SSF47592">
    <property type="entry name" value="SWIB/MDM2 domain"/>
    <property type="match status" value="1"/>
</dbReference>
<dbReference type="InterPro" id="IPR019835">
    <property type="entry name" value="SWIB_domain"/>
</dbReference>
<comment type="caution">
    <text evidence="3">The sequence shown here is derived from an EMBL/GenBank/DDBJ whole genome shotgun (WGS) entry which is preliminary data.</text>
</comment>
<accession>A0A8H3YRE0</accession>
<organism evidence="3 4">
    <name type="scientific">Venturia inaequalis</name>
    <name type="common">Apple scab fungus</name>
    <dbReference type="NCBI Taxonomy" id="5025"/>
    <lineage>
        <taxon>Eukaryota</taxon>
        <taxon>Fungi</taxon>
        <taxon>Dikarya</taxon>
        <taxon>Ascomycota</taxon>
        <taxon>Pezizomycotina</taxon>
        <taxon>Dothideomycetes</taxon>
        <taxon>Pleosporomycetidae</taxon>
        <taxon>Venturiales</taxon>
        <taxon>Venturiaceae</taxon>
        <taxon>Venturia</taxon>
    </lineage>
</organism>
<dbReference type="InterPro" id="IPR032466">
    <property type="entry name" value="Metal_Hydrolase"/>
</dbReference>
<evidence type="ECO:0000259" key="2">
    <source>
        <dbReference type="PROSITE" id="PS51925"/>
    </source>
</evidence>
<dbReference type="PANTHER" id="PTHR32027:SF0">
    <property type="entry name" value="CYTOSINE DEAMINASE"/>
    <property type="match status" value="1"/>
</dbReference>
<dbReference type="Gene3D" id="1.10.245.10">
    <property type="entry name" value="SWIB/MDM2 domain"/>
    <property type="match status" value="1"/>
</dbReference>
<protein>
    <recommendedName>
        <fullName evidence="2">DM2 domain-containing protein</fullName>
    </recommendedName>
</protein>
<dbReference type="InterPro" id="IPR036885">
    <property type="entry name" value="SWIB_MDM2_dom_sf"/>
</dbReference>
<evidence type="ECO:0000313" key="4">
    <source>
        <dbReference type="Proteomes" id="UP000433883"/>
    </source>
</evidence>
<gene>
    <name evidence="3" type="ORF">BLS_004782</name>
</gene>
<dbReference type="InterPro" id="IPR052349">
    <property type="entry name" value="Metallo-hydrolase_Enzymes"/>
</dbReference>
<feature type="compositionally biased region" description="Polar residues" evidence="1">
    <location>
        <begin position="1299"/>
        <end position="1312"/>
    </location>
</feature>
<feature type="compositionally biased region" description="Low complexity" evidence="1">
    <location>
        <begin position="1544"/>
        <end position="1554"/>
    </location>
</feature>
<reference evidence="3 4" key="1">
    <citation type="submission" date="2019-11" db="EMBL/GenBank/DDBJ databases">
        <title>Venturia inaequalis Genome Resource.</title>
        <authorList>
            <person name="Lichtner F.J."/>
        </authorList>
    </citation>
    <scope>NUCLEOTIDE SEQUENCE [LARGE SCALE GENOMIC DNA]</scope>
    <source>
        <strain evidence="3">Bline_iso_100314</strain>
    </source>
</reference>
<feature type="compositionally biased region" description="Basic residues" evidence="1">
    <location>
        <begin position="1451"/>
        <end position="1461"/>
    </location>
</feature>
<dbReference type="Pfam" id="PF02201">
    <property type="entry name" value="SWIB"/>
    <property type="match status" value="1"/>
</dbReference>
<dbReference type="PANTHER" id="PTHR32027">
    <property type="entry name" value="CYTOSINE DEAMINASE"/>
    <property type="match status" value="1"/>
</dbReference>
<name>A0A8H3YRE0_VENIN</name>
<feature type="region of interest" description="Disordered" evidence="1">
    <location>
        <begin position="1524"/>
        <end position="1642"/>
    </location>
</feature>
<feature type="compositionally biased region" description="Polar residues" evidence="1">
    <location>
        <begin position="1344"/>
        <end position="1356"/>
    </location>
</feature>
<feature type="compositionally biased region" description="Basic and acidic residues" evidence="1">
    <location>
        <begin position="1"/>
        <end position="12"/>
    </location>
</feature>
<proteinExistence type="predicted"/>
<dbReference type="EMBL" id="WNWQ01000316">
    <property type="protein sequence ID" value="KAE9970705.1"/>
    <property type="molecule type" value="Genomic_DNA"/>
</dbReference>
<feature type="region of interest" description="Disordered" evidence="1">
    <location>
        <begin position="1"/>
        <end position="65"/>
    </location>
</feature>
<feature type="compositionally biased region" description="Basic and acidic residues" evidence="1">
    <location>
        <begin position="41"/>
        <end position="64"/>
    </location>
</feature>
<dbReference type="CDD" id="cd10568">
    <property type="entry name" value="SWIB_like"/>
    <property type="match status" value="1"/>
</dbReference>
<feature type="region of interest" description="Disordered" evidence="1">
    <location>
        <begin position="1279"/>
        <end position="1360"/>
    </location>
</feature>
<dbReference type="GO" id="GO:0016814">
    <property type="term" value="F:hydrolase activity, acting on carbon-nitrogen (but not peptide) bonds, in cyclic amidines"/>
    <property type="evidence" value="ECO:0007669"/>
    <property type="project" value="TreeGrafter"/>
</dbReference>
<feature type="compositionally biased region" description="Low complexity" evidence="1">
    <location>
        <begin position="1323"/>
        <end position="1343"/>
    </location>
</feature>
<feature type="region of interest" description="Disordered" evidence="1">
    <location>
        <begin position="1411"/>
        <end position="1484"/>
    </location>
</feature>
<sequence>MRSDHAHIKLADLKSLLRKPGPGTILQPPQQYSHPNAQSDPARERQKLDLQKNKSKKPTDRDLPEGIESLVIGDVAERYRKLREIEKRLDSTMMRKRLDLQDQTTQNSKRPRTMRIWISNTAENQPWQNTSMDPDAFDFGDTSQASYRVKIEGRLLDEEDSLDEVEKKDGTATAVADGGEPMDTDAAKPNQPKPSSTSAPVRSKLSHFFKQITIEFDRPATLQPDGMAMIEWKRPETRGSVTNWSADGSNFDCLHFERKSDENINIKINLYRDESPERFRLSPDLAELCGGIAEGDRAGVMLNVWKYIRANKLYENEDARVVRCDHLMKKIFRMDAIQFNYVLDYVIPHLQPLPPITLHYTIRVDSAYINATPKPSPYTIYDVSLLEDDPMRKVVADTLIHSNSTIETLTTLSKLDENIAVVVQAITQSKAKHAFYEAMAKDPVAFLKRWISSQKRDLEVIMGESSRGLASQDDGGLGDEWRRGGEGGVWNDAVAKESVILSSPIPTVRVHLTIINVMALDFLKKNGFDLQAELQKVELGGKDEPAESKLESDELQDPNAIRVITRARLPRRPLLWDIHLEHGKIASIEPHHFNGPDLSKEPGVLEANGKLITPSLCHAHIHLDKCFLLQDTKFSDLQITKGDFAEAMELTNKAKARFSKSDLLRRGRQLIVESIHAGVTAMRAFVEVDGDVMFKCLDAGLALKKEFSKRCDIQICAFAQLPLFSGKDDGEMVRKLMQEALQRDGVDALGSTPYVEDDTVKEKQNIEWTTSLAMKAGKHLDLHLDYHLDPQKDASIWTVLESIKSERWVEEKGKNITIGHCTRLTYFKPEDWRRLKGVIGQLPVSFVGLPTSDLFMMRTDDRYRGTLHIPEMIEEYGLQAAVAVNNVGNAFTPQGNCDPLSIASLGVGLYSRGTLTDMDLLFECVSSRAKQSIGCPSTSLDLKVNEPADFVLYEKAYSKLRSPHESSLGTDTIMEPFNIDNTLRAHHQLRMGLWMPDVMESIRPQQSASHRQQERSTAQDQIAQLLPLRARKAQALATAQRLFVKMKASCFLTSPHRTQTYFPQHQLMRAQGSMDAQTFHHVLQGVMDIHRSKKTTSAVIEELRPLVATSHPQLFEEFLDYIDPANDLQRPRIAEETLTAAESSPRQQLNVSNGSTAILKSPPPQLMNENQHDLSSSIAEPLPLTATNPNSIAQSYQTSSPLHLVANFSQSPMRAETPGFVRANPYDSSPRMAGFPAPPEFYSPIPQTFAQTFLNYTNQEMPLLRFPVETPMPFHGLTTSPSVMNARRLPPVGRFGPGTNPQSPDTAPTSQMGPPYAFSNRAQYQQQFQPPRLRPRSSISSQPGFTTGSHSQSMSPYVQGDFSFLPSESLEHYDDRSFSSYENNVQFSPRDAYSTQSKLATYENTFTTHEQTAGFDTPNIPVMPASPQAPLQRKRGMSDLRLSAEQSQPRKVSKTKSRGRVSRPGMGNTPGRNGTPPDDEMGKPYVHHICGRRFTSLEAVKGHHHSEEDGLGCWIRYGGKEKDKAWDSHPSCKTEVEAAEEAAQEATAVVSQAQPPRPAITQPPASRPARKASNNAGKKGKSKGKVIEEMSSSSEHHSDNSSDEYLPDLGMTQKQLNEIQGARPKRGAARKASGAKRGGKKK</sequence>